<sequence>MSGASTSTGVRTAFSYCVQQVRSYDYHHYLCLLELPPNMRKSAFALRAFNVETARAMDIASDPRIVAQALASVISEHKVSKSWLKRSVEARINDAKREVSDIPETVEELERYAEDTMSTILYSTLQAGGIRSTAADHAASHIGKASGLVLLLKSLPYHASRNRHFPYIPVEVAEKHGLLVKDQGGQPEIRIDSREGLCNAVFEMASVANSHLEKARALAGTVPAEAHPVLLPALPTQTEILKTVICEANFPVMGNFPFMMRFHVQEKFEE</sequence>
<comment type="caution">
    <text evidence="1">The sequence shown here is derived from an EMBL/GenBank/DDBJ whole genome shotgun (WGS) entry which is preliminary data.</text>
</comment>
<dbReference type="InterPro" id="IPR008949">
    <property type="entry name" value="Isoprenoid_synthase_dom_sf"/>
</dbReference>
<organism evidence="1">
    <name type="scientific">Sesamum angustifolium</name>
    <dbReference type="NCBI Taxonomy" id="2727405"/>
    <lineage>
        <taxon>Eukaryota</taxon>
        <taxon>Viridiplantae</taxon>
        <taxon>Streptophyta</taxon>
        <taxon>Embryophyta</taxon>
        <taxon>Tracheophyta</taxon>
        <taxon>Spermatophyta</taxon>
        <taxon>Magnoliopsida</taxon>
        <taxon>eudicotyledons</taxon>
        <taxon>Gunneridae</taxon>
        <taxon>Pentapetalae</taxon>
        <taxon>asterids</taxon>
        <taxon>lamiids</taxon>
        <taxon>Lamiales</taxon>
        <taxon>Pedaliaceae</taxon>
        <taxon>Sesamum</taxon>
    </lineage>
</organism>
<gene>
    <name evidence="1" type="ORF">Sangu_3250600</name>
</gene>
<dbReference type="InterPro" id="IPR002060">
    <property type="entry name" value="Squ/phyt_synthse"/>
</dbReference>
<dbReference type="FunFam" id="1.10.600.10:FF:000022">
    <property type="entry name" value="NADH dehydrogenase complex assembly factor 6-like protein"/>
    <property type="match status" value="1"/>
</dbReference>
<dbReference type="AlphaFoldDB" id="A0AAW2JEL0"/>
<reference evidence="1" key="2">
    <citation type="journal article" date="2024" name="Plant">
        <title>Genomic evolution and insights into agronomic trait innovations of Sesamum species.</title>
        <authorList>
            <person name="Miao H."/>
            <person name="Wang L."/>
            <person name="Qu L."/>
            <person name="Liu H."/>
            <person name="Sun Y."/>
            <person name="Le M."/>
            <person name="Wang Q."/>
            <person name="Wei S."/>
            <person name="Zheng Y."/>
            <person name="Lin W."/>
            <person name="Duan Y."/>
            <person name="Cao H."/>
            <person name="Xiong S."/>
            <person name="Wang X."/>
            <person name="Wei L."/>
            <person name="Li C."/>
            <person name="Ma Q."/>
            <person name="Ju M."/>
            <person name="Zhao R."/>
            <person name="Li G."/>
            <person name="Mu C."/>
            <person name="Tian Q."/>
            <person name="Mei H."/>
            <person name="Zhang T."/>
            <person name="Gao T."/>
            <person name="Zhang H."/>
        </authorList>
    </citation>
    <scope>NUCLEOTIDE SEQUENCE</scope>
    <source>
        <strain evidence="1">G01</strain>
    </source>
</reference>
<dbReference type="EMBL" id="JACGWK010001130">
    <property type="protein sequence ID" value="KAL0292767.1"/>
    <property type="molecule type" value="Genomic_DNA"/>
</dbReference>
<reference evidence="1" key="1">
    <citation type="submission" date="2020-06" db="EMBL/GenBank/DDBJ databases">
        <authorList>
            <person name="Li T."/>
            <person name="Hu X."/>
            <person name="Zhang T."/>
            <person name="Song X."/>
            <person name="Zhang H."/>
            <person name="Dai N."/>
            <person name="Sheng W."/>
            <person name="Hou X."/>
            <person name="Wei L."/>
        </authorList>
    </citation>
    <scope>NUCLEOTIDE SEQUENCE</scope>
    <source>
        <strain evidence="1">G01</strain>
        <tissue evidence="1">Leaf</tissue>
    </source>
</reference>
<evidence type="ECO:0000313" key="1">
    <source>
        <dbReference type="EMBL" id="KAL0292767.1"/>
    </source>
</evidence>
<dbReference type="Gene3D" id="1.10.600.10">
    <property type="entry name" value="Farnesyl Diphosphate Synthase"/>
    <property type="match status" value="1"/>
</dbReference>
<accession>A0AAW2JEL0</accession>
<dbReference type="SUPFAM" id="SSF48576">
    <property type="entry name" value="Terpenoid synthases"/>
    <property type="match status" value="1"/>
</dbReference>
<dbReference type="Pfam" id="PF00494">
    <property type="entry name" value="SQS_PSY"/>
    <property type="match status" value="2"/>
</dbReference>
<proteinExistence type="predicted"/>
<protein>
    <submittedName>
        <fullName evidence="1">NADH dehydrogenase (Ubiquinone) complex I, assembly factor 6</fullName>
    </submittedName>
</protein>
<name>A0AAW2JEL0_9LAMI</name>